<evidence type="ECO:0000259" key="1">
    <source>
        <dbReference type="Pfam" id="PF02625"/>
    </source>
</evidence>
<organism evidence="3 4">
    <name type="scientific">Aeribacillus pallidus</name>
    <dbReference type="NCBI Taxonomy" id="33936"/>
    <lineage>
        <taxon>Bacteria</taxon>
        <taxon>Bacillati</taxon>
        <taxon>Bacillota</taxon>
        <taxon>Bacilli</taxon>
        <taxon>Bacillales</taxon>
        <taxon>Bacillaceae</taxon>
        <taxon>Aeribacillus</taxon>
    </lineage>
</organism>
<dbReference type="Pfam" id="PF13478">
    <property type="entry name" value="XdhC_C"/>
    <property type="match status" value="1"/>
</dbReference>
<dbReference type="InterPro" id="IPR003777">
    <property type="entry name" value="XdhC_CoxI"/>
</dbReference>
<dbReference type="Proteomes" id="UP000076476">
    <property type="component" value="Unassembled WGS sequence"/>
</dbReference>
<evidence type="ECO:0008006" key="5">
    <source>
        <dbReference type="Google" id="ProtNLM"/>
    </source>
</evidence>
<gene>
    <name evidence="3" type="ORF">AZI98_00655</name>
</gene>
<feature type="domain" description="XdhC Rossmann" evidence="2">
    <location>
        <begin position="217"/>
        <end position="356"/>
    </location>
</feature>
<dbReference type="PANTHER" id="PTHR30388">
    <property type="entry name" value="ALDEHYDE OXIDOREDUCTASE MOLYBDENUM COFACTOR ASSEMBLY PROTEIN"/>
    <property type="match status" value="1"/>
</dbReference>
<proteinExistence type="predicted"/>
<keyword evidence="4" id="KW-1185">Reference proteome</keyword>
<dbReference type="InterPro" id="IPR052698">
    <property type="entry name" value="MoCofactor_Util/Proc"/>
</dbReference>
<dbReference type="PANTHER" id="PTHR30388:SF6">
    <property type="entry name" value="XANTHINE DEHYDROGENASE SUBUNIT A-RELATED"/>
    <property type="match status" value="1"/>
</dbReference>
<reference evidence="3 4" key="1">
    <citation type="submission" date="2016-04" db="EMBL/GenBank/DDBJ databases">
        <title>Draft genome sequence of Aeribacillus pallidus 8m3 from petroleum reservoir.</title>
        <authorList>
            <person name="Poltaraus A.B."/>
            <person name="Nazina T.N."/>
            <person name="Tourova T.P."/>
            <person name="Malakho S.M."/>
            <person name="Korshunova A.V."/>
            <person name="Sokolova D.S."/>
        </authorList>
    </citation>
    <scope>NUCLEOTIDE SEQUENCE [LARGE SCALE GENOMIC DNA]</scope>
    <source>
        <strain evidence="3 4">8m3</strain>
    </source>
</reference>
<dbReference type="Pfam" id="PF02625">
    <property type="entry name" value="XdhC_CoxI"/>
    <property type="match status" value="1"/>
</dbReference>
<name>A0A165ZBN2_9BACI</name>
<dbReference type="EMBL" id="LWBR01000001">
    <property type="protein sequence ID" value="KZN98081.1"/>
    <property type="molecule type" value="Genomic_DNA"/>
</dbReference>
<protein>
    <recommendedName>
        <fullName evidence="5">Xanthine dehydrogenase</fullName>
    </recommendedName>
</protein>
<sequence length="378" mass="42077">MNDNKSIVDQILENGNKMNKAAIATVVRVKGSSYKREGAKMLIDESGNTTGLISGGCLEPDVAEAAKQVIENGKPVLRRYDMDEDLVWGLGLGCPGTVDIYIEKINFDELKLDRSIEDFSKNPLTAWLSCVKEEKMGVLATTLDLPRSHSGQKQIFVSENYQTVGKLDNNELHQFVCDFSKNLLQSTNPKSETKTFTLSNGEKVDVFFDVNIPPIELIIFGAGHDAIPLVEFSVRLGFNTTVVDPRSAYLTEARFPGAKRILADASSIPEKVKVSSKSYVVIMNHHLERDINVLKHILHTDARYIGILGPRSRCQKIFKALQIDDIDQYDHIFNPVGLDIGSESPQEIALSILAEIIAFRNKRAGGFLRKKKDRQLVS</sequence>
<evidence type="ECO:0000313" key="3">
    <source>
        <dbReference type="EMBL" id="KZN98081.1"/>
    </source>
</evidence>
<dbReference type="AlphaFoldDB" id="A0A165ZBN2"/>
<accession>A0A165ZBN2</accession>
<evidence type="ECO:0000259" key="2">
    <source>
        <dbReference type="Pfam" id="PF13478"/>
    </source>
</evidence>
<dbReference type="OrthoDB" id="9773039at2"/>
<dbReference type="Gene3D" id="3.40.50.720">
    <property type="entry name" value="NAD(P)-binding Rossmann-like Domain"/>
    <property type="match status" value="1"/>
</dbReference>
<evidence type="ECO:0000313" key="4">
    <source>
        <dbReference type="Proteomes" id="UP000076476"/>
    </source>
</evidence>
<dbReference type="STRING" id="33936.AZI98_00655"/>
<dbReference type="InterPro" id="IPR027051">
    <property type="entry name" value="XdhC_Rossmann_dom"/>
</dbReference>
<comment type="caution">
    <text evidence="3">The sequence shown here is derived from an EMBL/GenBank/DDBJ whole genome shotgun (WGS) entry which is preliminary data.</text>
</comment>
<feature type="domain" description="XdhC- CoxI" evidence="1">
    <location>
        <begin position="20"/>
        <end position="81"/>
    </location>
</feature>